<dbReference type="GO" id="GO:0008610">
    <property type="term" value="P:lipid biosynthetic process"/>
    <property type="evidence" value="ECO:0007669"/>
    <property type="project" value="TreeGrafter"/>
</dbReference>
<accession>A0A1G9TA03</accession>
<evidence type="ECO:0000256" key="2">
    <source>
        <dbReference type="SAM" id="Coils"/>
    </source>
</evidence>
<name>A0A1G9TA03_9FIRM</name>
<dbReference type="PANTHER" id="PTHR11487:SF0">
    <property type="entry name" value="S-ACYL FATTY ACID SYNTHASE THIOESTERASE, MEDIUM CHAIN"/>
    <property type="match status" value="1"/>
</dbReference>
<reference evidence="5" key="1">
    <citation type="submission" date="2016-10" db="EMBL/GenBank/DDBJ databases">
        <authorList>
            <person name="Varghese N."/>
            <person name="Submissions S."/>
        </authorList>
    </citation>
    <scope>NUCLEOTIDE SEQUENCE [LARGE SCALE GENOMIC DNA]</scope>
    <source>
        <strain evidence="5">M83</strain>
    </source>
</reference>
<organism evidence="4 5">
    <name type="scientific">Lachnospira pectinoschiza</name>
    <dbReference type="NCBI Taxonomy" id="28052"/>
    <lineage>
        <taxon>Bacteria</taxon>
        <taxon>Bacillati</taxon>
        <taxon>Bacillota</taxon>
        <taxon>Clostridia</taxon>
        <taxon>Lachnospirales</taxon>
        <taxon>Lachnospiraceae</taxon>
        <taxon>Lachnospira</taxon>
    </lineage>
</organism>
<dbReference type="InterPro" id="IPR029058">
    <property type="entry name" value="AB_hydrolase_fold"/>
</dbReference>
<evidence type="ECO:0000313" key="4">
    <source>
        <dbReference type="EMBL" id="SDM44481.1"/>
    </source>
</evidence>
<feature type="coiled-coil region" evidence="2">
    <location>
        <begin position="40"/>
        <end position="67"/>
    </location>
</feature>
<gene>
    <name evidence="4" type="ORF">SAMN05216544_0273</name>
</gene>
<dbReference type="PANTHER" id="PTHR11487">
    <property type="entry name" value="THIOESTERASE"/>
    <property type="match status" value="1"/>
</dbReference>
<dbReference type="InterPro" id="IPR001031">
    <property type="entry name" value="Thioesterase"/>
</dbReference>
<comment type="similarity">
    <text evidence="1">Belongs to the thioesterase family.</text>
</comment>
<dbReference type="RefSeq" id="WP_074520568.1">
    <property type="nucleotide sequence ID" value="NZ_FNHZ01000001.1"/>
</dbReference>
<evidence type="ECO:0000256" key="1">
    <source>
        <dbReference type="ARBA" id="ARBA00007169"/>
    </source>
</evidence>
<sequence length="290" mass="33739">MVKLFCIPGGAASATAYLPWMKLLDKRIKLCLLEVPGRGLRRKEQSLDNMEAVADDLLRNLQSQLEEGDDYMILGYCFGAVAGYELYRRIKASGMKLPFRVYFCASDPPDGNTYKTSIFSDRNREEELQETLKRYFHPALFRSQEEMEEFVRKFTSICYKNYETAGKILEITPQELFEDYENNKEIYFDRCKALEFANHTMDLLDIDQKIVQKYQGQKNDYFKIESDMTVFAGNRDTMTLLSEVKGWERVSGKQFDLEVIDGGHLILIDGYQNCIPIINRIVENYEKKVS</sequence>
<keyword evidence="5" id="KW-1185">Reference proteome</keyword>
<feature type="domain" description="Thioesterase" evidence="3">
    <location>
        <begin position="3"/>
        <end position="280"/>
    </location>
</feature>
<dbReference type="InterPro" id="IPR012223">
    <property type="entry name" value="TEII"/>
</dbReference>
<dbReference type="Gene3D" id="3.40.50.1820">
    <property type="entry name" value="alpha/beta hydrolase"/>
    <property type="match status" value="1"/>
</dbReference>
<evidence type="ECO:0000259" key="3">
    <source>
        <dbReference type="Pfam" id="PF00975"/>
    </source>
</evidence>
<evidence type="ECO:0000313" key="5">
    <source>
        <dbReference type="Proteomes" id="UP000187651"/>
    </source>
</evidence>
<dbReference type="Proteomes" id="UP000187651">
    <property type="component" value="Unassembled WGS sequence"/>
</dbReference>
<proteinExistence type="inferred from homology"/>
<protein>
    <submittedName>
        <fullName evidence="4">Surfactin synthase thioesterase subunit</fullName>
    </submittedName>
</protein>
<dbReference type="OrthoDB" id="2213423at2"/>
<dbReference type="Pfam" id="PF00975">
    <property type="entry name" value="Thioesterase"/>
    <property type="match status" value="1"/>
</dbReference>
<dbReference type="EMBL" id="FNHZ01000001">
    <property type="protein sequence ID" value="SDM44481.1"/>
    <property type="molecule type" value="Genomic_DNA"/>
</dbReference>
<dbReference type="SUPFAM" id="SSF53474">
    <property type="entry name" value="alpha/beta-Hydrolases"/>
    <property type="match status" value="1"/>
</dbReference>
<keyword evidence="2" id="KW-0175">Coiled coil</keyword>
<dbReference type="AlphaFoldDB" id="A0A1G9TA03"/>